<dbReference type="OrthoDB" id="10416052at2759"/>
<protein>
    <recommendedName>
        <fullName evidence="4">C6 domain-containing protein</fullName>
    </recommendedName>
</protein>
<keyword evidence="1" id="KW-0732">Signal</keyword>
<organism evidence="2 3">
    <name type="scientific">Ancylostoma ceylanicum</name>
    <dbReference type="NCBI Taxonomy" id="53326"/>
    <lineage>
        <taxon>Eukaryota</taxon>
        <taxon>Metazoa</taxon>
        <taxon>Ecdysozoa</taxon>
        <taxon>Nematoda</taxon>
        <taxon>Chromadorea</taxon>
        <taxon>Rhabditida</taxon>
        <taxon>Rhabditina</taxon>
        <taxon>Rhabditomorpha</taxon>
        <taxon>Strongyloidea</taxon>
        <taxon>Ancylostomatidae</taxon>
        <taxon>Ancylostomatinae</taxon>
        <taxon>Ancylostoma</taxon>
    </lineage>
</organism>
<evidence type="ECO:0000256" key="1">
    <source>
        <dbReference type="SAM" id="SignalP"/>
    </source>
</evidence>
<sequence>MLLVTTTFPPVVLLLSMIIHNVAAVPACGQCMPKWVTFYSTPGSNIPPVKKMRPNSLAGCRRMSIICTTPPHANKSFMTFNGSVNNPWPAVNATALLECHPDKKWYFRRGPSKFVVKSVRCFWG</sequence>
<proteinExistence type="predicted"/>
<evidence type="ECO:0000313" key="3">
    <source>
        <dbReference type="Proteomes" id="UP000024635"/>
    </source>
</evidence>
<dbReference type="EMBL" id="JARK01001341">
    <property type="protein sequence ID" value="EYC30166.1"/>
    <property type="molecule type" value="Genomic_DNA"/>
</dbReference>
<accession>A0A016VS84</accession>
<reference evidence="3" key="1">
    <citation type="journal article" date="2015" name="Nat. Genet.">
        <title>The genome and transcriptome of the zoonotic hookworm Ancylostoma ceylanicum identify infection-specific gene families.</title>
        <authorList>
            <person name="Schwarz E.M."/>
            <person name="Hu Y."/>
            <person name="Antoshechkin I."/>
            <person name="Miller M.M."/>
            <person name="Sternberg P.W."/>
            <person name="Aroian R.V."/>
        </authorList>
    </citation>
    <scope>NUCLEOTIDE SEQUENCE</scope>
    <source>
        <strain evidence="3">HY135</strain>
    </source>
</reference>
<name>A0A016VS84_9BILA</name>
<evidence type="ECO:0000313" key="2">
    <source>
        <dbReference type="EMBL" id="EYC30166.1"/>
    </source>
</evidence>
<evidence type="ECO:0008006" key="4">
    <source>
        <dbReference type="Google" id="ProtNLM"/>
    </source>
</evidence>
<comment type="caution">
    <text evidence="2">The sequence shown here is derived from an EMBL/GenBank/DDBJ whole genome shotgun (WGS) entry which is preliminary data.</text>
</comment>
<feature type="chain" id="PRO_5001490452" description="C6 domain-containing protein" evidence="1">
    <location>
        <begin position="25"/>
        <end position="124"/>
    </location>
</feature>
<gene>
    <name evidence="2" type="primary">Acey_s0005.g2491</name>
    <name evidence="2" type="ORF">Y032_0005g2491</name>
</gene>
<keyword evidence="3" id="KW-1185">Reference proteome</keyword>
<feature type="signal peptide" evidence="1">
    <location>
        <begin position="1"/>
        <end position="24"/>
    </location>
</feature>
<dbReference type="AlphaFoldDB" id="A0A016VS84"/>
<dbReference type="Proteomes" id="UP000024635">
    <property type="component" value="Unassembled WGS sequence"/>
</dbReference>